<evidence type="ECO:0000256" key="3">
    <source>
        <dbReference type="SAM" id="MobiDB-lite"/>
    </source>
</evidence>
<dbReference type="AlphaFoldDB" id="A0AAV3RBY3"/>
<dbReference type="PANTHER" id="PTHR33403:SF19">
    <property type="entry name" value="PROTEIN SPIRAL1-LIKE 5"/>
    <property type="match status" value="1"/>
</dbReference>
<comment type="similarity">
    <text evidence="1">Belongs to the SPIRAL1 family.</text>
</comment>
<evidence type="ECO:0008006" key="6">
    <source>
        <dbReference type="Google" id="ProtNLM"/>
    </source>
</evidence>
<feature type="compositionally biased region" description="Gly residues" evidence="3">
    <location>
        <begin position="1"/>
        <end position="12"/>
    </location>
</feature>
<protein>
    <recommendedName>
        <fullName evidence="6">Protein SPIRAL1-like 5</fullName>
    </recommendedName>
</protein>
<dbReference type="InterPro" id="IPR039613">
    <property type="entry name" value="SPR1/2/3/4/5"/>
</dbReference>
<evidence type="ECO:0000256" key="2">
    <source>
        <dbReference type="ARBA" id="ARBA00022701"/>
    </source>
</evidence>
<dbReference type="EMBL" id="BAABME010008109">
    <property type="protein sequence ID" value="GAA0172413.1"/>
    <property type="molecule type" value="Genomic_DNA"/>
</dbReference>
<evidence type="ECO:0000256" key="1">
    <source>
        <dbReference type="ARBA" id="ARBA00009656"/>
    </source>
</evidence>
<dbReference type="PANTHER" id="PTHR33403">
    <property type="entry name" value="SPR1"/>
    <property type="match status" value="1"/>
</dbReference>
<proteinExistence type="inferred from homology"/>
<dbReference type="Proteomes" id="UP001454036">
    <property type="component" value="Unassembled WGS sequence"/>
</dbReference>
<keyword evidence="5" id="KW-1185">Reference proteome</keyword>
<dbReference type="GO" id="GO:0043622">
    <property type="term" value="P:cortical microtubule organization"/>
    <property type="evidence" value="ECO:0007669"/>
    <property type="project" value="InterPro"/>
</dbReference>
<feature type="region of interest" description="Disordered" evidence="3">
    <location>
        <begin position="1"/>
        <end position="67"/>
    </location>
</feature>
<reference evidence="4 5" key="1">
    <citation type="submission" date="2024-01" db="EMBL/GenBank/DDBJ databases">
        <title>The complete chloroplast genome sequence of Lithospermum erythrorhizon: insights into the phylogenetic relationship among Boraginaceae species and the maternal lineages of purple gromwells.</title>
        <authorList>
            <person name="Okada T."/>
            <person name="Watanabe K."/>
        </authorList>
    </citation>
    <scope>NUCLEOTIDE SEQUENCE [LARGE SCALE GENOMIC DNA]</scope>
</reference>
<dbReference type="GO" id="GO:0010005">
    <property type="term" value="C:cortical microtubule, transverse to long axis"/>
    <property type="evidence" value="ECO:0007669"/>
    <property type="project" value="TreeGrafter"/>
</dbReference>
<evidence type="ECO:0000313" key="4">
    <source>
        <dbReference type="EMBL" id="GAA0172413.1"/>
    </source>
</evidence>
<evidence type="ECO:0000313" key="5">
    <source>
        <dbReference type="Proteomes" id="UP001454036"/>
    </source>
</evidence>
<comment type="caution">
    <text evidence="4">The sequence shown here is derived from an EMBL/GenBank/DDBJ whole genome shotgun (WGS) entry which is preliminary data.</text>
</comment>
<accession>A0AAV3RBY3</accession>
<name>A0AAV3RBY3_LITER</name>
<sequence>MSRGGSFGGGQSSLGYLFGGDEKKKNPSPPKSMPSNPTMTPPYGIDIPKQKSAENECPPPSSMTSEFIFSHNDSIDRAEGQNSGIFHNNVSAHLFLLK</sequence>
<keyword evidence="2" id="KW-0493">Microtubule</keyword>
<organism evidence="4 5">
    <name type="scientific">Lithospermum erythrorhizon</name>
    <name type="common">Purple gromwell</name>
    <name type="synonym">Lithospermum officinale var. erythrorhizon</name>
    <dbReference type="NCBI Taxonomy" id="34254"/>
    <lineage>
        <taxon>Eukaryota</taxon>
        <taxon>Viridiplantae</taxon>
        <taxon>Streptophyta</taxon>
        <taxon>Embryophyta</taxon>
        <taxon>Tracheophyta</taxon>
        <taxon>Spermatophyta</taxon>
        <taxon>Magnoliopsida</taxon>
        <taxon>eudicotyledons</taxon>
        <taxon>Gunneridae</taxon>
        <taxon>Pentapetalae</taxon>
        <taxon>asterids</taxon>
        <taxon>lamiids</taxon>
        <taxon>Boraginales</taxon>
        <taxon>Boraginaceae</taxon>
        <taxon>Boraginoideae</taxon>
        <taxon>Lithospermeae</taxon>
        <taxon>Lithospermum</taxon>
    </lineage>
</organism>
<feature type="compositionally biased region" description="Low complexity" evidence="3">
    <location>
        <begin position="33"/>
        <end position="42"/>
    </location>
</feature>
<gene>
    <name evidence="4" type="ORF">LIER_26247</name>
</gene>